<organism evidence="4 5">
    <name type="scientific">Burkholderia cepacia</name>
    <name type="common">Pseudomonas cepacia</name>
    <dbReference type="NCBI Taxonomy" id="292"/>
    <lineage>
        <taxon>Bacteria</taxon>
        <taxon>Pseudomonadati</taxon>
        <taxon>Pseudomonadota</taxon>
        <taxon>Betaproteobacteria</taxon>
        <taxon>Burkholderiales</taxon>
        <taxon>Burkholderiaceae</taxon>
        <taxon>Burkholderia</taxon>
        <taxon>Burkholderia cepacia complex</taxon>
    </lineage>
</organism>
<evidence type="ECO:0000256" key="2">
    <source>
        <dbReference type="ARBA" id="ARBA00022714"/>
    </source>
</evidence>
<dbReference type="AlphaFoldDB" id="A0AAQ0FH05"/>
<protein>
    <recommendedName>
        <fullName evidence="3">FAD-binding FR-type domain-containing protein</fullName>
    </recommendedName>
</protein>
<dbReference type="InterPro" id="IPR039261">
    <property type="entry name" value="FNR_nucleotide-bd"/>
</dbReference>
<sequence>MSEAPRTSANGSEIAKTTVPNASKVACHVTRVEATSSEIRRIWLKLADPAFAWRPGQYIDLIREDGARRSFSIANLCSYDGIVELHVRLQGTGRFADSLLDSVTARAVLWIEGPFGDFRFQRNSQCDDSVAIFIAGGTGFGPFKAILEELVAVGERRPLHLYWGGRSADDFYLEWWLLEQGDALPQLRYVPVRSDRQPEQAEETRTGLVHRAVMDDFPDLRKCDVYVCGSPELVQAARTDLIDRCGLPPSQFFC</sequence>
<dbReference type="InterPro" id="IPR050415">
    <property type="entry name" value="MRET"/>
</dbReference>
<dbReference type="PANTHER" id="PTHR47354">
    <property type="entry name" value="NADH OXIDOREDUCTASE HCR"/>
    <property type="match status" value="1"/>
</dbReference>
<dbReference type="Proteomes" id="UP000248899">
    <property type="component" value="Unassembled WGS sequence"/>
</dbReference>
<dbReference type="EMBL" id="QLUZ01000002">
    <property type="protein sequence ID" value="RAQ15160.1"/>
    <property type="molecule type" value="Genomic_DNA"/>
</dbReference>
<dbReference type="GeneID" id="56662669"/>
<evidence type="ECO:0000256" key="1">
    <source>
        <dbReference type="ARBA" id="ARBA00001974"/>
    </source>
</evidence>
<gene>
    <name evidence="4" type="ORF">DPR02_03895</name>
</gene>
<evidence type="ECO:0000259" key="3">
    <source>
        <dbReference type="PROSITE" id="PS51384"/>
    </source>
</evidence>
<dbReference type="RefSeq" id="WP_111938844.1">
    <property type="nucleotide sequence ID" value="NZ_CP045235.1"/>
</dbReference>
<comment type="caution">
    <text evidence="4">The sequence shown here is derived from an EMBL/GenBank/DDBJ whole genome shotgun (WGS) entry which is preliminary data.</text>
</comment>
<dbReference type="SUPFAM" id="SSF52343">
    <property type="entry name" value="Ferredoxin reductase-like, C-terminal NADP-linked domain"/>
    <property type="match status" value="1"/>
</dbReference>
<keyword evidence="2" id="KW-0408">Iron</keyword>
<dbReference type="SUPFAM" id="SSF63380">
    <property type="entry name" value="Riboflavin synthase domain-like"/>
    <property type="match status" value="1"/>
</dbReference>
<dbReference type="InterPro" id="IPR008333">
    <property type="entry name" value="Cbr1-like_FAD-bd_dom"/>
</dbReference>
<name>A0AAQ0FH05_BURCE</name>
<comment type="cofactor">
    <cofactor evidence="1">
        <name>FAD</name>
        <dbReference type="ChEBI" id="CHEBI:57692"/>
    </cofactor>
</comment>
<dbReference type="CDD" id="cd06189">
    <property type="entry name" value="flavin_oxioreductase"/>
    <property type="match status" value="1"/>
</dbReference>
<keyword evidence="2" id="KW-0411">Iron-sulfur</keyword>
<dbReference type="InterPro" id="IPR017927">
    <property type="entry name" value="FAD-bd_FR_type"/>
</dbReference>
<dbReference type="GO" id="GO:0016491">
    <property type="term" value="F:oxidoreductase activity"/>
    <property type="evidence" value="ECO:0007669"/>
    <property type="project" value="InterPro"/>
</dbReference>
<proteinExistence type="predicted"/>
<feature type="domain" description="FAD-binding FR-type" evidence="3">
    <location>
        <begin position="22"/>
        <end position="121"/>
    </location>
</feature>
<reference evidence="4 5" key="1">
    <citation type="submission" date="2018-06" db="EMBL/GenBank/DDBJ databases">
        <title>Towards the identification of Burkholderia cepacia strain which caused fatal septicemia.</title>
        <authorList>
            <person name="Bui L.A.T."/>
            <person name="Zakharova I.B."/>
            <person name="Shpak I.M."/>
            <person name="Teteryatnikova N."/>
            <person name="Ustinov D.V."/>
            <person name="Kuzyutina Y.A."/>
            <person name="Nguyen H.N."/>
            <person name="Antonov A.S."/>
            <person name="Avdyusheva E.F."/>
            <person name="Victorov D.V."/>
        </authorList>
    </citation>
    <scope>NUCLEOTIDE SEQUENCE [LARGE SCALE GENOMIC DNA]</scope>
    <source>
        <strain evidence="4 5">PT02</strain>
    </source>
</reference>
<evidence type="ECO:0000313" key="4">
    <source>
        <dbReference type="EMBL" id="RAQ15160.1"/>
    </source>
</evidence>
<dbReference type="InterPro" id="IPR001433">
    <property type="entry name" value="OxRdtase_FAD/NAD-bd"/>
</dbReference>
<dbReference type="PRINTS" id="PR00410">
    <property type="entry name" value="PHEHYDRXLASE"/>
</dbReference>
<accession>A0AAQ0FH05</accession>
<dbReference type="Pfam" id="PF00970">
    <property type="entry name" value="FAD_binding_6"/>
    <property type="match status" value="1"/>
</dbReference>
<dbReference type="Pfam" id="PF00175">
    <property type="entry name" value="NAD_binding_1"/>
    <property type="match status" value="1"/>
</dbReference>
<dbReference type="InterPro" id="IPR017938">
    <property type="entry name" value="Riboflavin_synthase-like_b-brl"/>
</dbReference>
<keyword evidence="2" id="KW-0001">2Fe-2S</keyword>
<keyword evidence="2" id="KW-0479">Metal-binding</keyword>
<dbReference type="Gene3D" id="2.40.30.10">
    <property type="entry name" value="Translation factors"/>
    <property type="match status" value="1"/>
</dbReference>
<evidence type="ECO:0000313" key="5">
    <source>
        <dbReference type="Proteomes" id="UP000248899"/>
    </source>
</evidence>
<dbReference type="PROSITE" id="PS51384">
    <property type="entry name" value="FAD_FR"/>
    <property type="match status" value="1"/>
</dbReference>
<dbReference type="GO" id="GO:0051537">
    <property type="term" value="F:2 iron, 2 sulfur cluster binding"/>
    <property type="evidence" value="ECO:0007669"/>
    <property type="project" value="UniProtKB-KW"/>
</dbReference>
<dbReference type="PANTHER" id="PTHR47354:SF5">
    <property type="entry name" value="PROTEIN RFBI"/>
    <property type="match status" value="1"/>
</dbReference>
<dbReference type="Gene3D" id="3.40.50.80">
    <property type="entry name" value="Nucleotide-binding domain of ferredoxin-NADP reductase (FNR) module"/>
    <property type="match status" value="1"/>
</dbReference>